<evidence type="ECO:0000313" key="4">
    <source>
        <dbReference type="EMBL" id="MFC4531296.1"/>
    </source>
</evidence>
<feature type="compositionally biased region" description="Low complexity" evidence="1">
    <location>
        <begin position="457"/>
        <end position="482"/>
    </location>
</feature>
<dbReference type="Gene3D" id="3.90.1300.10">
    <property type="entry name" value="Amidase signature (AS) domain"/>
    <property type="match status" value="1"/>
</dbReference>
<dbReference type="InterPro" id="IPR014085">
    <property type="entry name" value="Allophanate_hydrolase"/>
</dbReference>
<dbReference type="GO" id="GO:0004039">
    <property type="term" value="F:allophanate hydrolase activity"/>
    <property type="evidence" value="ECO:0007669"/>
    <property type="project" value="UniProtKB-EC"/>
</dbReference>
<dbReference type="RefSeq" id="WP_380839787.1">
    <property type="nucleotide sequence ID" value="NZ_JBHSFP010000005.1"/>
</dbReference>
<evidence type="ECO:0000259" key="3">
    <source>
        <dbReference type="Pfam" id="PF21986"/>
    </source>
</evidence>
<dbReference type="InterPro" id="IPR036928">
    <property type="entry name" value="AS_sf"/>
</dbReference>
<feature type="domain" description="Allophanate hydrolase C-terminal" evidence="3">
    <location>
        <begin position="504"/>
        <end position="624"/>
    </location>
</feature>
<dbReference type="InterPro" id="IPR053844">
    <property type="entry name" value="AH_C"/>
</dbReference>
<dbReference type="Proteomes" id="UP001596004">
    <property type="component" value="Unassembled WGS sequence"/>
</dbReference>
<dbReference type="SUPFAM" id="SSF75304">
    <property type="entry name" value="Amidase signature (AS) enzymes"/>
    <property type="match status" value="1"/>
</dbReference>
<sequence length="634" mass="64181">MTISLDLADLARGYRDGSLTPAGVAAEVLGRIAARGDDHVWITLRPEADLLGDAAELARRWPDPAARPPLYGVPFAVKDNVDVAGLPTTAACPAYSYVPGRGAPLVDRLLAAGALLVGKTNLDQFATGLSGARSPYGVCESPLVPGLISGGSSSGSAVAVGAGLVAFAVGTDTAGSGRVPAALTGTTGIKPSRGLVSTLGMVPACASLDCPSVFARSAADGLAVLSVMAGQEPGDPWSRPLPVPPSSPPAVGRMRIGVPEDLAFHGDGAAEAAFAEVVKRLAGLGHHIVPVDLGPFLAAGRLLYQGPWIAERLAAVGDFAARHPGELHPVTREVLGGSAGLSAVDAFEGLYRLRALRAETRPAWASMDALAVPTVPTTFTVAEMLESPIDRNTVLGHYTTFANLLDLAAVAVPGGMTAAGRPHGLTLLAPAGADALLAGLADAFQSRTDAFPSHTDAATPPAGGFRPPAGAAGARADAGVPRSPADTGVPRARAGAGRPGREVLAVVGAHRLGQPLHGRLAALGAAALGTAMTAPLYRLYALDGGEPARPGLVRRPDGGVPVEVELYDLDREALGTLLAETGPPLGLGSVDLADGRRVLGFLCEAYAAEPAKDISAHGSWPAYLLATARTLSAS</sequence>
<evidence type="ECO:0000259" key="2">
    <source>
        <dbReference type="Pfam" id="PF01425"/>
    </source>
</evidence>
<dbReference type="EC" id="3.5.1.54" evidence="4"/>
<feature type="domain" description="Amidase" evidence="2">
    <location>
        <begin position="51"/>
        <end position="437"/>
    </location>
</feature>
<evidence type="ECO:0000256" key="1">
    <source>
        <dbReference type="SAM" id="MobiDB-lite"/>
    </source>
</evidence>
<comment type="caution">
    <text evidence="4">The sequence shown here is derived from an EMBL/GenBank/DDBJ whole genome shotgun (WGS) entry which is preliminary data.</text>
</comment>
<organism evidence="4 5">
    <name type="scientific">Sphaerisporangium dianthi</name>
    <dbReference type="NCBI Taxonomy" id="1436120"/>
    <lineage>
        <taxon>Bacteria</taxon>
        <taxon>Bacillati</taxon>
        <taxon>Actinomycetota</taxon>
        <taxon>Actinomycetes</taxon>
        <taxon>Streptosporangiales</taxon>
        <taxon>Streptosporangiaceae</taxon>
        <taxon>Sphaerisporangium</taxon>
    </lineage>
</organism>
<dbReference type="InterPro" id="IPR023631">
    <property type="entry name" value="Amidase_dom"/>
</dbReference>
<proteinExistence type="predicted"/>
<dbReference type="NCBIfam" id="NF006043">
    <property type="entry name" value="PRK08186.1"/>
    <property type="match status" value="1"/>
</dbReference>
<keyword evidence="4" id="KW-0378">Hydrolase</keyword>
<feature type="region of interest" description="Disordered" evidence="1">
    <location>
        <begin position="453"/>
        <end position="496"/>
    </location>
</feature>
<protein>
    <submittedName>
        <fullName evidence="4">Allophanate hydrolase</fullName>
        <ecNumber evidence="4">3.5.1.54</ecNumber>
    </submittedName>
</protein>
<dbReference type="Pfam" id="PF21986">
    <property type="entry name" value="AH_C"/>
    <property type="match status" value="1"/>
</dbReference>
<dbReference type="EMBL" id="JBHSFP010000005">
    <property type="protein sequence ID" value="MFC4531296.1"/>
    <property type="molecule type" value="Genomic_DNA"/>
</dbReference>
<name>A0ABV9CDT1_9ACTN</name>
<accession>A0ABV9CDT1</accession>
<dbReference type="PANTHER" id="PTHR11895">
    <property type="entry name" value="TRANSAMIDASE"/>
    <property type="match status" value="1"/>
</dbReference>
<dbReference type="NCBIfam" id="TIGR02713">
    <property type="entry name" value="allophanate_hyd"/>
    <property type="match status" value="1"/>
</dbReference>
<reference evidence="5" key="1">
    <citation type="journal article" date="2019" name="Int. J. Syst. Evol. Microbiol.">
        <title>The Global Catalogue of Microorganisms (GCM) 10K type strain sequencing project: providing services to taxonomists for standard genome sequencing and annotation.</title>
        <authorList>
            <consortium name="The Broad Institute Genomics Platform"/>
            <consortium name="The Broad Institute Genome Sequencing Center for Infectious Disease"/>
            <person name="Wu L."/>
            <person name="Ma J."/>
        </authorList>
    </citation>
    <scope>NUCLEOTIDE SEQUENCE [LARGE SCALE GENOMIC DNA]</scope>
    <source>
        <strain evidence="5">CGMCC 4.7132</strain>
    </source>
</reference>
<dbReference type="InterPro" id="IPR000120">
    <property type="entry name" value="Amidase"/>
</dbReference>
<dbReference type="Gene3D" id="3.10.490.10">
    <property type="entry name" value="Gamma-glutamyl cyclotransferase-like"/>
    <property type="match status" value="1"/>
</dbReference>
<evidence type="ECO:0000313" key="5">
    <source>
        <dbReference type="Proteomes" id="UP001596004"/>
    </source>
</evidence>
<dbReference type="Pfam" id="PF01425">
    <property type="entry name" value="Amidase"/>
    <property type="match status" value="1"/>
</dbReference>
<dbReference type="Gene3D" id="1.20.58.1700">
    <property type="match status" value="1"/>
</dbReference>
<dbReference type="PANTHER" id="PTHR11895:SF169">
    <property type="entry name" value="GLUTAMYL-TRNA(GLN) AMIDOTRANSFERASE"/>
    <property type="match status" value="1"/>
</dbReference>
<gene>
    <name evidence="4" type="primary">atzF</name>
    <name evidence="4" type="ORF">ACFO60_11030</name>
</gene>
<keyword evidence="5" id="KW-1185">Reference proteome</keyword>